<dbReference type="AlphaFoldDB" id="A0A7C1NK29"/>
<evidence type="ECO:0000259" key="3">
    <source>
        <dbReference type="PROSITE" id="PS51900"/>
    </source>
</evidence>
<dbReference type="Proteomes" id="UP000885744">
    <property type="component" value="Unassembled WGS sequence"/>
</dbReference>
<evidence type="ECO:0000256" key="1">
    <source>
        <dbReference type="ARBA" id="ARBA00023125"/>
    </source>
</evidence>
<dbReference type="InterPro" id="IPR010998">
    <property type="entry name" value="Integrase_recombinase_N"/>
</dbReference>
<dbReference type="GO" id="GO:0003677">
    <property type="term" value="F:DNA binding"/>
    <property type="evidence" value="ECO:0007669"/>
    <property type="project" value="UniProtKB-UniRule"/>
</dbReference>
<dbReference type="InterPro" id="IPR044068">
    <property type="entry name" value="CB"/>
</dbReference>
<proteinExistence type="predicted"/>
<protein>
    <submittedName>
        <fullName evidence="4">Tyrosine recombinase XerC</fullName>
    </submittedName>
</protein>
<feature type="domain" description="Core-binding (CB)" evidence="3">
    <location>
        <begin position="1"/>
        <end position="40"/>
    </location>
</feature>
<dbReference type="GO" id="GO:0015074">
    <property type="term" value="P:DNA integration"/>
    <property type="evidence" value="ECO:0007669"/>
    <property type="project" value="InterPro"/>
</dbReference>
<organism evidence="4">
    <name type="scientific">candidate division WWE3 bacterium</name>
    <dbReference type="NCBI Taxonomy" id="2053526"/>
    <lineage>
        <taxon>Bacteria</taxon>
        <taxon>Katanobacteria</taxon>
    </lineage>
</organism>
<name>A0A7C1NK29_UNCKA</name>
<dbReference type="InterPro" id="IPR004107">
    <property type="entry name" value="Integrase_SAM-like_N"/>
</dbReference>
<dbReference type="Gene3D" id="1.10.150.130">
    <property type="match status" value="1"/>
</dbReference>
<evidence type="ECO:0000313" key="4">
    <source>
        <dbReference type="EMBL" id="HEB13850.1"/>
    </source>
</evidence>
<dbReference type="PROSITE" id="PS51900">
    <property type="entry name" value="CB"/>
    <property type="match status" value="1"/>
</dbReference>
<reference evidence="4" key="1">
    <citation type="journal article" date="2020" name="mSystems">
        <title>Genome- and Community-Level Interaction Insights into Carbon Utilization and Element Cycling Functions of Hydrothermarchaeota in Hydrothermal Sediment.</title>
        <authorList>
            <person name="Zhou Z."/>
            <person name="Liu Y."/>
            <person name="Xu W."/>
            <person name="Pan J."/>
            <person name="Luo Z.H."/>
            <person name="Li M."/>
        </authorList>
    </citation>
    <scope>NUCLEOTIDE SEQUENCE [LARGE SCALE GENOMIC DNA]</scope>
    <source>
        <strain evidence="4">HyVt-365</strain>
    </source>
</reference>
<keyword evidence="1 2" id="KW-0238">DNA-binding</keyword>
<gene>
    <name evidence="4" type="ORF">ENI09_00355</name>
</gene>
<sequence length="40" mass="4854">MKSYIQKFLEYLEIEKGRSPRTVESYSFFLNRFSKFAKSP</sequence>
<accession>A0A7C1NK29</accession>
<dbReference type="EMBL" id="DRHH01000013">
    <property type="protein sequence ID" value="HEB13850.1"/>
    <property type="molecule type" value="Genomic_DNA"/>
</dbReference>
<dbReference type="SUPFAM" id="SSF47823">
    <property type="entry name" value="lambda integrase-like, N-terminal domain"/>
    <property type="match status" value="1"/>
</dbReference>
<feature type="non-terminal residue" evidence="4">
    <location>
        <position position="40"/>
    </location>
</feature>
<comment type="caution">
    <text evidence="4">The sequence shown here is derived from an EMBL/GenBank/DDBJ whole genome shotgun (WGS) entry which is preliminary data.</text>
</comment>
<evidence type="ECO:0000256" key="2">
    <source>
        <dbReference type="PROSITE-ProRule" id="PRU01248"/>
    </source>
</evidence>
<dbReference type="Pfam" id="PF02899">
    <property type="entry name" value="Phage_int_SAM_1"/>
    <property type="match status" value="1"/>
</dbReference>